<dbReference type="Proteomes" id="UP000000238">
    <property type="component" value="Chromosome"/>
</dbReference>
<dbReference type="SMART" id="SM00448">
    <property type="entry name" value="REC"/>
    <property type="match status" value="1"/>
</dbReference>
<name>Q2SG51_HAHCH</name>
<dbReference type="RefSeq" id="WP_011397441.1">
    <property type="nucleotide sequence ID" value="NC_007645.1"/>
</dbReference>
<keyword evidence="1 2" id="KW-0597">Phosphoprotein</keyword>
<dbReference type="Pfam" id="PF00072">
    <property type="entry name" value="Response_reg"/>
    <property type="match status" value="1"/>
</dbReference>
<evidence type="ECO:0000259" key="3">
    <source>
        <dbReference type="PROSITE" id="PS50110"/>
    </source>
</evidence>
<dbReference type="GO" id="GO:0006355">
    <property type="term" value="P:regulation of DNA-templated transcription"/>
    <property type="evidence" value="ECO:0007669"/>
    <property type="project" value="InterPro"/>
</dbReference>
<feature type="domain" description="PAS" evidence="4">
    <location>
        <begin position="127"/>
        <end position="198"/>
    </location>
</feature>
<dbReference type="SMART" id="SM00091">
    <property type="entry name" value="PAS"/>
    <property type="match status" value="1"/>
</dbReference>
<keyword evidence="6" id="KW-1185">Reference proteome</keyword>
<feature type="modified residue" description="4-aspartylphosphate" evidence="2">
    <location>
        <position position="53"/>
    </location>
</feature>
<dbReference type="OrthoDB" id="9802066at2"/>
<dbReference type="SUPFAM" id="SSF55785">
    <property type="entry name" value="PYP-like sensor domain (PAS domain)"/>
    <property type="match status" value="1"/>
</dbReference>
<dbReference type="HOGENOM" id="CLU_1081097_0_0_6"/>
<dbReference type="EMBL" id="CP000155">
    <property type="protein sequence ID" value="ABC30373.1"/>
    <property type="molecule type" value="Genomic_DNA"/>
</dbReference>
<evidence type="ECO:0000256" key="1">
    <source>
        <dbReference type="ARBA" id="ARBA00022553"/>
    </source>
</evidence>
<dbReference type="PANTHER" id="PTHR44591">
    <property type="entry name" value="STRESS RESPONSE REGULATOR PROTEIN 1"/>
    <property type="match status" value="1"/>
</dbReference>
<dbReference type="CDD" id="cd17569">
    <property type="entry name" value="REC_HupR-like"/>
    <property type="match status" value="1"/>
</dbReference>
<dbReference type="InterPro" id="IPR035965">
    <property type="entry name" value="PAS-like_dom_sf"/>
</dbReference>
<organism evidence="5 6">
    <name type="scientific">Hahella chejuensis (strain KCTC 2396)</name>
    <dbReference type="NCBI Taxonomy" id="349521"/>
    <lineage>
        <taxon>Bacteria</taxon>
        <taxon>Pseudomonadati</taxon>
        <taxon>Pseudomonadota</taxon>
        <taxon>Gammaproteobacteria</taxon>
        <taxon>Oceanospirillales</taxon>
        <taxon>Hahellaceae</taxon>
        <taxon>Hahella</taxon>
    </lineage>
</organism>
<feature type="domain" description="Response regulatory" evidence="3">
    <location>
        <begin position="4"/>
        <end position="119"/>
    </location>
</feature>
<reference evidence="5 6" key="1">
    <citation type="journal article" date="2005" name="Nucleic Acids Res.">
        <title>Genomic blueprint of Hahella chejuensis, a marine microbe producing an algicidal agent.</title>
        <authorList>
            <person name="Jeong H."/>
            <person name="Yim J.H."/>
            <person name="Lee C."/>
            <person name="Choi S.-H."/>
            <person name="Park Y.K."/>
            <person name="Yoon S.H."/>
            <person name="Hur C.-G."/>
            <person name="Kang H.-Y."/>
            <person name="Kim D."/>
            <person name="Lee H.H."/>
            <person name="Park K.H."/>
            <person name="Park S.-H."/>
            <person name="Park H.-S."/>
            <person name="Lee H.K."/>
            <person name="Oh T.K."/>
            <person name="Kim J.F."/>
        </authorList>
    </citation>
    <scope>NUCLEOTIDE SEQUENCE [LARGE SCALE GENOMIC DNA]</scope>
    <source>
        <strain evidence="5 6">KCTC 2396</strain>
    </source>
</reference>
<dbReference type="AlphaFoldDB" id="Q2SG51"/>
<dbReference type="eggNOG" id="COG3437">
    <property type="taxonomic scope" value="Bacteria"/>
</dbReference>
<dbReference type="GO" id="GO:0000160">
    <property type="term" value="P:phosphorelay signal transduction system"/>
    <property type="evidence" value="ECO:0007669"/>
    <property type="project" value="InterPro"/>
</dbReference>
<sequence>MNGAVLLVDDEPGVTQSLTRLLHRRGYRTHSAHDGVAALRLMQQHDFDVVITDFNMPYMNGVEFLQKVGHKYPRIERVLMSGLSEFSMLRDAVNSARVNTFITKPWDDEDLVRVVTQSLRSAAGREDAQAFRDILDNAREGVVVIDRSGVVTDINEKLCFWLGYEAHELIGVASSTMRSDQQPREAYQALYADVLDRGCWEGELHLRRKDGGSLKTETLIKPFRDGDGCIERIVFYVFPSKFQ</sequence>
<dbReference type="PANTHER" id="PTHR44591:SF19">
    <property type="entry name" value="TWO-COMPONENT RESPONSE REGULATOR-RELATED"/>
    <property type="match status" value="1"/>
</dbReference>
<dbReference type="InterPro" id="IPR013767">
    <property type="entry name" value="PAS_fold"/>
</dbReference>
<dbReference type="STRING" id="349521.HCH_03633"/>
<evidence type="ECO:0000256" key="2">
    <source>
        <dbReference type="PROSITE-ProRule" id="PRU00169"/>
    </source>
</evidence>
<protein>
    <submittedName>
        <fullName evidence="5">FOG: CheY-like receiver</fullName>
    </submittedName>
</protein>
<dbReference type="SUPFAM" id="SSF52172">
    <property type="entry name" value="CheY-like"/>
    <property type="match status" value="1"/>
</dbReference>
<dbReference type="NCBIfam" id="TIGR00229">
    <property type="entry name" value="sensory_box"/>
    <property type="match status" value="1"/>
</dbReference>
<dbReference type="InterPro" id="IPR050595">
    <property type="entry name" value="Bact_response_regulator"/>
</dbReference>
<dbReference type="PROSITE" id="PS50112">
    <property type="entry name" value="PAS"/>
    <property type="match status" value="1"/>
</dbReference>
<dbReference type="InterPro" id="IPR000014">
    <property type="entry name" value="PAS"/>
</dbReference>
<gene>
    <name evidence="5" type="ordered locus">HCH_03633</name>
</gene>
<evidence type="ECO:0000313" key="5">
    <source>
        <dbReference type="EMBL" id="ABC30373.1"/>
    </source>
</evidence>
<dbReference type="Gene3D" id="3.30.450.20">
    <property type="entry name" value="PAS domain"/>
    <property type="match status" value="1"/>
</dbReference>
<dbReference type="InterPro" id="IPR001789">
    <property type="entry name" value="Sig_transdc_resp-reg_receiver"/>
</dbReference>
<accession>Q2SG51</accession>
<dbReference type="Gene3D" id="3.40.50.2300">
    <property type="match status" value="1"/>
</dbReference>
<evidence type="ECO:0000313" key="6">
    <source>
        <dbReference type="Proteomes" id="UP000000238"/>
    </source>
</evidence>
<dbReference type="InterPro" id="IPR011006">
    <property type="entry name" value="CheY-like_superfamily"/>
</dbReference>
<dbReference type="Pfam" id="PF00989">
    <property type="entry name" value="PAS"/>
    <property type="match status" value="1"/>
</dbReference>
<dbReference type="KEGG" id="hch:HCH_03633"/>
<dbReference type="PROSITE" id="PS50110">
    <property type="entry name" value="RESPONSE_REGULATORY"/>
    <property type="match status" value="1"/>
</dbReference>
<proteinExistence type="predicted"/>
<evidence type="ECO:0000259" key="4">
    <source>
        <dbReference type="PROSITE" id="PS50112"/>
    </source>
</evidence>
<dbReference type="CDD" id="cd00130">
    <property type="entry name" value="PAS"/>
    <property type="match status" value="1"/>
</dbReference>